<evidence type="ECO:0000313" key="2">
    <source>
        <dbReference type="Proteomes" id="UP000509750"/>
    </source>
</evidence>
<keyword evidence="2" id="KW-1185">Reference proteome</keyword>
<dbReference type="KEGG" id="halg:HUG10_11190"/>
<accession>A0A7D5L2T8</accession>
<dbReference type="OrthoDB" id="343158at2157"/>
<dbReference type="AlphaFoldDB" id="A0A7D5L2T8"/>
<gene>
    <name evidence="1" type="ORF">HUG10_11190</name>
</gene>
<reference evidence="1 2" key="1">
    <citation type="submission" date="2020-07" db="EMBL/GenBank/DDBJ databases">
        <title>Gai3-2, isolated from salt lake.</title>
        <authorList>
            <person name="Cui H."/>
            <person name="Shi X."/>
        </authorList>
    </citation>
    <scope>NUCLEOTIDE SEQUENCE [LARGE SCALE GENOMIC DNA]</scope>
    <source>
        <strain evidence="1 2">Gai3-2</strain>
    </source>
</reference>
<sequence length="491" mass="51619">MTRNHDYETPSEGTTDWHVPLNANFERMDTDVELRDVESKLGDYVPKPGAKFLATDTENVFLGDGEQWNRLASAGRHPSFEAVDVTGGFTDPAGVTHSGELAEKSDLAWGRGRASIGYPRPNDGLAGVAEAVGSNRTVVLEPGGTYAGSETITVDPGQGDAVIDARGAILDYTGTGVCVDVLENATDGAAGRVRWVGGEFRGPGQGTGTAFRVTDSSAHDLSPDRVGVGKDNGWQRAFYLRVVDHRTEANAIHDVLGIENCDRWVLFHGPSDTDGDGAGSFRFTRVENLVGDVDGTPAIETTADTNPYNSTFAHLTGSVNVQDGRLLHVAGGWASSEIYDLFAEAGDANSGCVMDFGPVSRTPMAIHSIEGGGSIDGVDGAVAGQRGIELRGSLAADGWSLRNVGDQRLTIGGDGDAATFDGNSGVFEFRQDGSTTTALRPDQTVIPERDLTGVDPESGAIAKHDGSGSPSESLCFEQAGSWYNVVDGSTF</sequence>
<dbReference type="EMBL" id="CP058529">
    <property type="protein sequence ID" value="QLG28083.1"/>
    <property type="molecule type" value="Genomic_DNA"/>
</dbReference>
<dbReference type="GeneID" id="56029405"/>
<organism evidence="1 2">
    <name type="scientific">Halorarum halophilum</name>
    <dbReference type="NCBI Taxonomy" id="2743090"/>
    <lineage>
        <taxon>Archaea</taxon>
        <taxon>Methanobacteriati</taxon>
        <taxon>Methanobacteriota</taxon>
        <taxon>Stenosarchaea group</taxon>
        <taxon>Halobacteria</taxon>
        <taxon>Halobacteriales</taxon>
        <taxon>Haloferacaceae</taxon>
        <taxon>Halorarum</taxon>
    </lineage>
</organism>
<name>A0A7D5L2T8_9EURY</name>
<proteinExistence type="predicted"/>
<dbReference type="RefSeq" id="WP_179169658.1">
    <property type="nucleotide sequence ID" value="NZ_CP058529.1"/>
</dbReference>
<protein>
    <submittedName>
        <fullName evidence="1">Uncharacterized protein</fullName>
    </submittedName>
</protein>
<evidence type="ECO:0000313" key="1">
    <source>
        <dbReference type="EMBL" id="QLG28083.1"/>
    </source>
</evidence>
<dbReference type="Proteomes" id="UP000509750">
    <property type="component" value="Chromosome"/>
</dbReference>